<dbReference type="CDD" id="cd13639">
    <property type="entry name" value="PBP2_OpuAC_like"/>
    <property type="match status" value="1"/>
</dbReference>
<keyword evidence="2" id="KW-0813">Transport</keyword>
<dbReference type="OrthoDB" id="9787902at2"/>
<gene>
    <name evidence="6" type="ORF">SAMN00017405_1735</name>
</gene>
<keyword evidence="7" id="KW-1185">Reference proteome</keyword>
<dbReference type="GO" id="GO:0015226">
    <property type="term" value="F:carnitine transmembrane transporter activity"/>
    <property type="evidence" value="ECO:0007669"/>
    <property type="project" value="TreeGrafter"/>
</dbReference>
<evidence type="ECO:0000256" key="2">
    <source>
        <dbReference type="ARBA" id="ARBA00022448"/>
    </source>
</evidence>
<dbReference type="GO" id="GO:0015871">
    <property type="term" value="P:choline transport"/>
    <property type="evidence" value="ECO:0007669"/>
    <property type="project" value="TreeGrafter"/>
</dbReference>
<comment type="subcellular location">
    <subcellularLocation>
        <location evidence="1">Cell membrane</location>
    </subcellularLocation>
</comment>
<dbReference type="Proteomes" id="UP000192731">
    <property type="component" value="Unassembled WGS sequence"/>
</dbReference>
<keyword evidence="4" id="KW-0472">Membrane</keyword>
<dbReference type="Gene3D" id="3.40.190.100">
    <property type="entry name" value="Glycine betaine-binding periplasmic protein, domain 2"/>
    <property type="match status" value="1"/>
</dbReference>
<dbReference type="AlphaFoldDB" id="A0A1W1V3P1"/>
<evidence type="ECO:0000256" key="4">
    <source>
        <dbReference type="ARBA" id="ARBA00023136"/>
    </source>
</evidence>
<dbReference type="PANTHER" id="PTHR47737:SF1">
    <property type="entry name" value="GLYCINE BETAINE_PROLINE BETAINE TRANSPORT SYSTEM PERMEASE PROTEIN PROW"/>
    <property type="match status" value="1"/>
</dbReference>
<accession>A0A1W1V3P1</accession>
<protein>
    <submittedName>
        <fullName evidence="6">Glycine betaine/proline transport system substrate-binding protein</fullName>
    </submittedName>
</protein>
<evidence type="ECO:0000313" key="6">
    <source>
        <dbReference type="EMBL" id="SMB87661.1"/>
    </source>
</evidence>
<name>A0A1W1V3P1_DESTI</name>
<dbReference type="Gene3D" id="3.40.190.10">
    <property type="entry name" value="Periplasmic binding protein-like II"/>
    <property type="match status" value="1"/>
</dbReference>
<keyword evidence="3" id="KW-1003">Cell membrane</keyword>
<dbReference type="GO" id="GO:0043190">
    <property type="term" value="C:ATP-binding cassette (ABC) transporter complex"/>
    <property type="evidence" value="ECO:0007669"/>
    <property type="project" value="InterPro"/>
</dbReference>
<dbReference type="PROSITE" id="PS51257">
    <property type="entry name" value="PROKAR_LIPOPROTEIN"/>
    <property type="match status" value="1"/>
</dbReference>
<dbReference type="GO" id="GO:0031460">
    <property type="term" value="P:glycine betaine transport"/>
    <property type="evidence" value="ECO:0007669"/>
    <property type="project" value="TreeGrafter"/>
</dbReference>
<evidence type="ECO:0000256" key="3">
    <source>
        <dbReference type="ARBA" id="ARBA00022475"/>
    </source>
</evidence>
<dbReference type="RefSeq" id="WP_084052718.1">
    <property type="nucleotide sequence ID" value="NZ_FWWT01000014.1"/>
</dbReference>
<reference evidence="6 7" key="1">
    <citation type="submission" date="2017-04" db="EMBL/GenBank/DDBJ databases">
        <authorList>
            <person name="Afonso C.L."/>
            <person name="Miller P.J."/>
            <person name="Scott M.A."/>
            <person name="Spackman E."/>
            <person name="Goraichik I."/>
            <person name="Dimitrov K.M."/>
            <person name="Suarez D.L."/>
            <person name="Swayne D.E."/>
        </authorList>
    </citation>
    <scope>NUCLEOTIDE SEQUENCE [LARGE SCALE GENOMIC DNA]</scope>
    <source>
        <strain evidence="6 7">DSM 11270</strain>
    </source>
</reference>
<evidence type="ECO:0000313" key="7">
    <source>
        <dbReference type="Proteomes" id="UP000192731"/>
    </source>
</evidence>
<feature type="domain" description="ABC-type glycine betaine transport system substrate-binding" evidence="5">
    <location>
        <begin position="32"/>
        <end position="279"/>
    </location>
</feature>
<dbReference type="STRING" id="656914.SAMN00017405_1735"/>
<dbReference type="SUPFAM" id="SSF53850">
    <property type="entry name" value="Periplasmic binding protein-like II"/>
    <property type="match status" value="1"/>
</dbReference>
<dbReference type="Pfam" id="PF04069">
    <property type="entry name" value="OpuAC"/>
    <property type="match status" value="1"/>
</dbReference>
<dbReference type="PANTHER" id="PTHR47737">
    <property type="entry name" value="GLYCINE BETAINE/PROLINE BETAINE TRANSPORT SYSTEM PERMEASE PROTEIN PROW"/>
    <property type="match status" value="1"/>
</dbReference>
<evidence type="ECO:0000256" key="1">
    <source>
        <dbReference type="ARBA" id="ARBA00004236"/>
    </source>
</evidence>
<proteinExistence type="predicted"/>
<dbReference type="GO" id="GO:0005275">
    <property type="term" value="F:amine transmembrane transporter activity"/>
    <property type="evidence" value="ECO:0007669"/>
    <property type="project" value="TreeGrafter"/>
</dbReference>
<dbReference type="EMBL" id="FWWT01000014">
    <property type="protein sequence ID" value="SMB87661.1"/>
    <property type="molecule type" value="Genomic_DNA"/>
</dbReference>
<organism evidence="6 7">
    <name type="scientific">Desulfonispora thiosulfatigenes DSM 11270</name>
    <dbReference type="NCBI Taxonomy" id="656914"/>
    <lineage>
        <taxon>Bacteria</taxon>
        <taxon>Bacillati</taxon>
        <taxon>Bacillota</taxon>
        <taxon>Clostridia</taxon>
        <taxon>Eubacteriales</taxon>
        <taxon>Peptococcaceae</taxon>
        <taxon>Desulfonispora</taxon>
    </lineage>
</organism>
<dbReference type="InterPro" id="IPR007210">
    <property type="entry name" value="ABC_Gly_betaine_transp_sub-bd"/>
</dbReference>
<sequence length="289" mass="32348">MKKYLGLILILILSLSLVVGCNSSASKDEESKKVELAYVEWTTAVASNNVVKVVLEEKLGYDVELTSVTAPAMYQSVAMGDVDGLLCSWVPTMQGHYIDQFGDDMVALGPNLEGTKVGLVVPDYVEIDSITELNENADKFNGQIVGMDPGSGVVHITKSKTLDGYGLTNIELLEGSDATMTAALGDAIKNNEWIAITGWNPHWMFARWDLKYLDDPKGFYGEAERVETFVRKGLKEDMPEVYNLLDKFYWTSEDMEQVMIWNEEEGADPYKNAKRWVEENEDKVSSWLE</sequence>
<evidence type="ECO:0000259" key="5">
    <source>
        <dbReference type="Pfam" id="PF04069"/>
    </source>
</evidence>